<dbReference type="EMBL" id="SRYA01000008">
    <property type="protein sequence ID" value="TGY97324.1"/>
    <property type="molecule type" value="Genomic_DNA"/>
</dbReference>
<protein>
    <submittedName>
        <fullName evidence="1">Uncharacterized protein</fullName>
    </submittedName>
</protein>
<name>A0AC61RZF3_9FIRM</name>
<accession>A0AC61RZF3</accession>
<evidence type="ECO:0000313" key="2">
    <source>
        <dbReference type="Proteomes" id="UP000304953"/>
    </source>
</evidence>
<organism evidence="1 2">
    <name type="scientific">Petralouisia muris</name>
    <dbReference type="NCBI Taxonomy" id="3032872"/>
    <lineage>
        <taxon>Bacteria</taxon>
        <taxon>Bacillati</taxon>
        <taxon>Bacillota</taxon>
        <taxon>Clostridia</taxon>
        <taxon>Lachnospirales</taxon>
        <taxon>Lachnospiraceae</taxon>
        <taxon>Petralouisia</taxon>
    </lineage>
</organism>
<sequence>MKMNFSDSRSEQFKTFFDANDNTQVNRFLWSVFLSQTPFTEYQEILWDKLNRLTIDMDNVNSQKNSRFLASLSPEEMEMLFYKKDKHIDYIANLDEEGCDRYVEEMKERIMFFGKG</sequence>
<gene>
    <name evidence="1" type="ORF">E5329_05290</name>
</gene>
<comment type="caution">
    <text evidence="1">The sequence shown here is derived from an EMBL/GenBank/DDBJ whole genome shotgun (WGS) entry which is preliminary data.</text>
</comment>
<evidence type="ECO:0000313" key="1">
    <source>
        <dbReference type="EMBL" id="TGY97324.1"/>
    </source>
</evidence>
<reference evidence="1" key="1">
    <citation type="submission" date="2019-04" db="EMBL/GenBank/DDBJ databases">
        <title>Microbes associate with the intestines of laboratory mice.</title>
        <authorList>
            <person name="Navarre W."/>
            <person name="Wong E."/>
            <person name="Huang K."/>
            <person name="Tropini C."/>
            <person name="Ng K."/>
            <person name="Yu B."/>
        </authorList>
    </citation>
    <scope>NUCLEOTIDE SEQUENCE</scope>
    <source>
        <strain evidence="1">NM01_1-7b</strain>
    </source>
</reference>
<dbReference type="Proteomes" id="UP000304953">
    <property type="component" value="Unassembled WGS sequence"/>
</dbReference>
<proteinExistence type="predicted"/>
<keyword evidence="2" id="KW-1185">Reference proteome</keyword>